<evidence type="ECO:0000256" key="1">
    <source>
        <dbReference type="SAM" id="Phobius"/>
    </source>
</evidence>
<dbReference type="Pfam" id="PF09515">
    <property type="entry name" value="Thia_YuaJ"/>
    <property type="match status" value="1"/>
</dbReference>
<dbReference type="KEGG" id="avg:I6H45_00425"/>
<proteinExistence type="predicted"/>
<reference evidence="2 3" key="1">
    <citation type="submission" date="2020-12" db="EMBL/GenBank/DDBJ databases">
        <title>FDA dAtabase for Regulatory Grade micrObial Sequences (FDA-ARGOS): Supporting development and validation of Infectious Disease Dx tests.</title>
        <authorList>
            <person name="Sproer C."/>
            <person name="Gronow S."/>
            <person name="Severitt S."/>
            <person name="Schroder I."/>
            <person name="Tallon L."/>
            <person name="Sadzewicz L."/>
            <person name="Zhao X."/>
            <person name="Boylan J."/>
            <person name="Ott S."/>
            <person name="Bowen H."/>
            <person name="Vavikolanu K."/>
            <person name="Mehta A."/>
            <person name="Aluvathingal J."/>
            <person name="Nadendla S."/>
            <person name="Lowell S."/>
            <person name="Myers T."/>
            <person name="Yan Y."/>
            <person name="Sichtig H."/>
        </authorList>
    </citation>
    <scope>NUCLEOTIDE SEQUENCE [LARGE SCALE GENOMIC DNA]</scope>
    <source>
        <strain evidence="2 3">FDAARGOS_988</strain>
    </source>
</reference>
<dbReference type="AlphaFoldDB" id="A0A7T4F162"/>
<dbReference type="GO" id="GO:0005886">
    <property type="term" value="C:plasma membrane"/>
    <property type="evidence" value="ECO:0007669"/>
    <property type="project" value="InterPro"/>
</dbReference>
<sequence>MEKNNTRFIVEGGVSIALSFVLSFVVLFKMPLGGSVTLASRLPIIIFAIRWGAKKGLLAAAVLGLLNMVFGGYVIHPAQAILDYILSFSAIALAGISFSKNKSKYSYIPSIIISYLVSGAFNVISAFIFFNDMATAKAAGFNNFTLYAFAYNYSFLAADALILIIVFLLIFDRVKKFLDKQN</sequence>
<dbReference type="Gene3D" id="1.10.1760.20">
    <property type="match status" value="1"/>
</dbReference>
<dbReference type="InterPro" id="IPR012651">
    <property type="entry name" value="Thia_Transptr_ThiT"/>
</dbReference>
<dbReference type="GO" id="GO:0015234">
    <property type="term" value="F:thiamine transmembrane transporter activity"/>
    <property type="evidence" value="ECO:0007669"/>
    <property type="project" value="InterPro"/>
</dbReference>
<keyword evidence="1" id="KW-0472">Membrane</keyword>
<dbReference type="RefSeq" id="WP_004839760.1">
    <property type="nucleotide sequence ID" value="NZ_CP066014.1"/>
</dbReference>
<feature type="transmembrane region" description="Helical" evidence="1">
    <location>
        <begin position="111"/>
        <end position="130"/>
    </location>
</feature>
<feature type="transmembrane region" description="Helical" evidence="1">
    <location>
        <begin position="56"/>
        <end position="75"/>
    </location>
</feature>
<gene>
    <name evidence="2" type="ORF">I6H45_00425</name>
</gene>
<accession>A0A7T4F162</accession>
<organism evidence="2 3">
    <name type="scientific">Anaerococcus vaginalis</name>
    <dbReference type="NCBI Taxonomy" id="33037"/>
    <lineage>
        <taxon>Bacteria</taxon>
        <taxon>Bacillati</taxon>
        <taxon>Bacillota</taxon>
        <taxon>Tissierellia</taxon>
        <taxon>Tissierellales</taxon>
        <taxon>Peptoniphilaceae</taxon>
        <taxon>Anaerococcus</taxon>
    </lineage>
</organism>
<dbReference type="EMBL" id="CP066014">
    <property type="protein sequence ID" value="QQB61998.1"/>
    <property type="molecule type" value="Genomic_DNA"/>
</dbReference>
<feature type="transmembrane region" description="Helical" evidence="1">
    <location>
        <begin position="150"/>
        <end position="171"/>
    </location>
</feature>
<keyword evidence="1" id="KW-1133">Transmembrane helix</keyword>
<evidence type="ECO:0000313" key="2">
    <source>
        <dbReference type="EMBL" id="QQB61998.1"/>
    </source>
</evidence>
<feature type="transmembrane region" description="Helical" evidence="1">
    <location>
        <begin position="81"/>
        <end position="99"/>
    </location>
</feature>
<protein>
    <submittedName>
        <fullName evidence="2">Energy-coupled thiamine transporter ThiT</fullName>
    </submittedName>
</protein>
<feature type="transmembrane region" description="Helical" evidence="1">
    <location>
        <begin position="32"/>
        <end position="49"/>
    </location>
</feature>
<name>A0A7T4F162_9FIRM</name>
<feature type="transmembrane region" description="Helical" evidence="1">
    <location>
        <begin position="7"/>
        <end position="26"/>
    </location>
</feature>
<dbReference type="GeneID" id="79021179"/>
<dbReference type="Proteomes" id="UP000595276">
    <property type="component" value="Chromosome"/>
</dbReference>
<keyword evidence="1" id="KW-0812">Transmembrane</keyword>
<evidence type="ECO:0000313" key="3">
    <source>
        <dbReference type="Proteomes" id="UP000595276"/>
    </source>
</evidence>